<protein>
    <submittedName>
        <fullName evidence="1">Uncharacterized protein</fullName>
    </submittedName>
</protein>
<dbReference type="EMBL" id="GBRH01207252">
    <property type="protein sequence ID" value="JAD90643.1"/>
    <property type="molecule type" value="Transcribed_RNA"/>
</dbReference>
<name>A0A0A9DVE2_ARUDO</name>
<dbReference type="AlphaFoldDB" id="A0A0A9DVE2"/>
<reference evidence="1" key="2">
    <citation type="journal article" date="2015" name="Data Brief">
        <title>Shoot transcriptome of the giant reed, Arundo donax.</title>
        <authorList>
            <person name="Barrero R.A."/>
            <person name="Guerrero F.D."/>
            <person name="Moolhuijzen P."/>
            <person name="Goolsby J.A."/>
            <person name="Tidwell J."/>
            <person name="Bellgard S.E."/>
            <person name="Bellgard M.I."/>
        </authorList>
    </citation>
    <scope>NUCLEOTIDE SEQUENCE</scope>
    <source>
        <tissue evidence="1">Shoot tissue taken approximately 20 cm above the soil surface</tissue>
    </source>
</reference>
<evidence type="ECO:0000313" key="1">
    <source>
        <dbReference type="EMBL" id="JAD90643.1"/>
    </source>
</evidence>
<accession>A0A0A9DVE2</accession>
<proteinExistence type="predicted"/>
<reference evidence="1" key="1">
    <citation type="submission" date="2014-09" db="EMBL/GenBank/DDBJ databases">
        <authorList>
            <person name="Magalhaes I.L.F."/>
            <person name="Oliveira U."/>
            <person name="Santos F.R."/>
            <person name="Vidigal T.H.D.A."/>
            <person name="Brescovit A.D."/>
            <person name="Santos A.J."/>
        </authorList>
    </citation>
    <scope>NUCLEOTIDE SEQUENCE</scope>
    <source>
        <tissue evidence="1">Shoot tissue taken approximately 20 cm above the soil surface</tissue>
    </source>
</reference>
<organism evidence="1">
    <name type="scientific">Arundo donax</name>
    <name type="common">Giant reed</name>
    <name type="synonym">Donax arundinaceus</name>
    <dbReference type="NCBI Taxonomy" id="35708"/>
    <lineage>
        <taxon>Eukaryota</taxon>
        <taxon>Viridiplantae</taxon>
        <taxon>Streptophyta</taxon>
        <taxon>Embryophyta</taxon>
        <taxon>Tracheophyta</taxon>
        <taxon>Spermatophyta</taxon>
        <taxon>Magnoliopsida</taxon>
        <taxon>Liliopsida</taxon>
        <taxon>Poales</taxon>
        <taxon>Poaceae</taxon>
        <taxon>PACMAD clade</taxon>
        <taxon>Arundinoideae</taxon>
        <taxon>Arundineae</taxon>
        <taxon>Arundo</taxon>
    </lineage>
</organism>
<sequence length="33" mass="4209">MMRSQSWRRQLRRSRRRLLLCRAILLPSRQRDL</sequence>